<dbReference type="GO" id="GO:0003677">
    <property type="term" value="F:DNA binding"/>
    <property type="evidence" value="ECO:0007669"/>
    <property type="project" value="UniProtKB-UniRule"/>
</dbReference>
<dbReference type="InterPro" id="IPR004107">
    <property type="entry name" value="Integrase_SAM-like_N"/>
</dbReference>
<keyword evidence="8" id="KW-1185">Reference proteome</keyword>
<organism evidence="7 8">
    <name type="scientific">Nocardioides dokdonensis FR1436</name>
    <dbReference type="NCBI Taxonomy" id="1300347"/>
    <lineage>
        <taxon>Bacteria</taxon>
        <taxon>Bacillati</taxon>
        <taxon>Actinomycetota</taxon>
        <taxon>Actinomycetes</taxon>
        <taxon>Propionibacteriales</taxon>
        <taxon>Nocardioidaceae</taxon>
        <taxon>Nocardioides</taxon>
    </lineage>
</organism>
<dbReference type="SUPFAM" id="SSF56349">
    <property type="entry name" value="DNA breaking-rejoining enzymes"/>
    <property type="match status" value="1"/>
</dbReference>
<dbReference type="Gene3D" id="1.10.150.130">
    <property type="match status" value="1"/>
</dbReference>
<dbReference type="PANTHER" id="PTHR30349">
    <property type="entry name" value="PHAGE INTEGRASE-RELATED"/>
    <property type="match status" value="1"/>
</dbReference>
<dbReference type="EMBL" id="CP015079">
    <property type="protein sequence ID" value="ANH38661.1"/>
    <property type="molecule type" value="Genomic_DNA"/>
</dbReference>
<name>A0A1A9GME7_9ACTN</name>
<dbReference type="OrthoDB" id="4137935at2"/>
<dbReference type="PROSITE" id="PS51900">
    <property type="entry name" value="CB"/>
    <property type="match status" value="1"/>
</dbReference>
<dbReference type="PATRIC" id="fig|1300347.3.peg.2231"/>
<reference evidence="7 8" key="1">
    <citation type="submission" date="2016-03" db="EMBL/GenBank/DDBJ databases">
        <title>Complete genome sequence of a soil Actinobacterium, Nocardioides dokdonensis FR1436.</title>
        <authorList>
            <person name="Kwon S.-K."/>
            <person name="Kim K."/>
            <person name="Kim J.F."/>
        </authorList>
    </citation>
    <scope>NUCLEOTIDE SEQUENCE [LARGE SCALE GENOMIC DNA]</scope>
    <source>
        <strain evidence="7 8">FR1436</strain>
    </source>
</reference>
<dbReference type="InterPro" id="IPR010998">
    <property type="entry name" value="Integrase_recombinase_N"/>
</dbReference>
<dbReference type="STRING" id="1300347.I601_2236"/>
<dbReference type="InterPro" id="IPR011010">
    <property type="entry name" value="DNA_brk_join_enz"/>
</dbReference>
<dbReference type="Proteomes" id="UP000077868">
    <property type="component" value="Chromosome"/>
</dbReference>
<feature type="domain" description="Core-binding (CB)" evidence="6">
    <location>
        <begin position="5"/>
        <end position="85"/>
    </location>
</feature>
<dbReference type="InterPro" id="IPR044068">
    <property type="entry name" value="CB"/>
</dbReference>
<evidence type="ECO:0000313" key="7">
    <source>
        <dbReference type="EMBL" id="ANH38661.1"/>
    </source>
</evidence>
<dbReference type="PANTHER" id="PTHR30349:SF81">
    <property type="entry name" value="TYROSINE RECOMBINASE XERC"/>
    <property type="match status" value="1"/>
</dbReference>
<protein>
    <submittedName>
        <fullName evidence="7">Tyrosine recombinase XerD</fullName>
    </submittedName>
</protein>
<dbReference type="InterPro" id="IPR002104">
    <property type="entry name" value="Integrase_catalytic"/>
</dbReference>
<evidence type="ECO:0000256" key="4">
    <source>
        <dbReference type="PROSITE-ProRule" id="PRU01248"/>
    </source>
</evidence>
<dbReference type="Pfam" id="PF02899">
    <property type="entry name" value="Phage_int_SAM_1"/>
    <property type="match status" value="1"/>
</dbReference>
<gene>
    <name evidence="7" type="primary">xerD_3</name>
    <name evidence="7" type="ORF">I601_2236</name>
</gene>
<proteinExistence type="predicted"/>
<evidence type="ECO:0000256" key="2">
    <source>
        <dbReference type="ARBA" id="ARBA00023125"/>
    </source>
</evidence>
<dbReference type="GO" id="GO:0015074">
    <property type="term" value="P:DNA integration"/>
    <property type="evidence" value="ECO:0007669"/>
    <property type="project" value="UniProtKB-KW"/>
</dbReference>
<keyword evidence="2 4" id="KW-0238">DNA-binding</keyword>
<dbReference type="InterPro" id="IPR050090">
    <property type="entry name" value="Tyrosine_recombinase_XerCD"/>
</dbReference>
<dbReference type="Pfam" id="PF00589">
    <property type="entry name" value="Phage_integrase"/>
    <property type="match status" value="1"/>
</dbReference>
<feature type="domain" description="Tyr recombinase" evidence="5">
    <location>
        <begin position="108"/>
        <end position="284"/>
    </location>
</feature>
<sequence length="314" mass="35374">MDTSIETRRVRDAYLLPYSNNTLLTYTYQLDRWLAWCAGESLEPLQVTRTDVETYIRHLHEELSQKISTVHTALVPVRGFYRFAFNEDLIARDPAAMARRPRLSRGVTDTLGLDRQQMRAFLRAGSERSARDCAIAHLLACMALRSSEACSIRIEDYQQTVRGHRILQFTGKGCVPARMPLPVPVLRALDSAADGRAQGQLLRGRDGQPLCRRGVYRVVGYLARQASISTRVTPHLLRHSSITNALESGASLRKVQDLARHSDPRTTMHYDRNRTSLDDHAVHSLVAFLSGEAGYRVDAALDEVADIDRPELPR</sequence>
<evidence type="ECO:0000259" key="5">
    <source>
        <dbReference type="PROSITE" id="PS51898"/>
    </source>
</evidence>
<evidence type="ECO:0000259" key="6">
    <source>
        <dbReference type="PROSITE" id="PS51900"/>
    </source>
</evidence>
<evidence type="ECO:0000256" key="3">
    <source>
        <dbReference type="ARBA" id="ARBA00023172"/>
    </source>
</evidence>
<evidence type="ECO:0000256" key="1">
    <source>
        <dbReference type="ARBA" id="ARBA00022908"/>
    </source>
</evidence>
<accession>A0A1A9GME7</accession>
<keyword evidence="1" id="KW-0229">DNA integration</keyword>
<dbReference type="AlphaFoldDB" id="A0A1A9GME7"/>
<dbReference type="PROSITE" id="PS51898">
    <property type="entry name" value="TYR_RECOMBINASE"/>
    <property type="match status" value="1"/>
</dbReference>
<dbReference type="InterPro" id="IPR013762">
    <property type="entry name" value="Integrase-like_cat_sf"/>
</dbReference>
<dbReference type="Gene3D" id="1.10.443.10">
    <property type="entry name" value="Intergrase catalytic core"/>
    <property type="match status" value="1"/>
</dbReference>
<evidence type="ECO:0000313" key="8">
    <source>
        <dbReference type="Proteomes" id="UP000077868"/>
    </source>
</evidence>
<dbReference type="KEGG" id="ndk:I601_2236"/>
<dbReference type="GO" id="GO:0006310">
    <property type="term" value="P:DNA recombination"/>
    <property type="evidence" value="ECO:0007669"/>
    <property type="project" value="UniProtKB-KW"/>
</dbReference>
<keyword evidence="3" id="KW-0233">DNA recombination</keyword>